<evidence type="ECO:0000313" key="1">
    <source>
        <dbReference type="EMBL" id="DAF97771.1"/>
    </source>
</evidence>
<name>A0A8S5UTK0_9CAUD</name>
<organism evidence="1">
    <name type="scientific">Myoviridae sp. ctYA416</name>
    <dbReference type="NCBI Taxonomy" id="2825125"/>
    <lineage>
        <taxon>Viruses</taxon>
        <taxon>Duplodnaviria</taxon>
        <taxon>Heunggongvirae</taxon>
        <taxon>Uroviricota</taxon>
        <taxon>Caudoviricetes</taxon>
    </lineage>
</organism>
<protein>
    <submittedName>
        <fullName evidence="1">Uncharacterized protein</fullName>
    </submittedName>
</protein>
<reference evidence="1" key="1">
    <citation type="journal article" date="2021" name="Proc. Natl. Acad. Sci. U.S.A.">
        <title>A Catalog of Tens of Thousands of Viruses from Human Metagenomes Reveals Hidden Associations with Chronic Diseases.</title>
        <authorList>
            <person name="Tisza M.J."/>
            <person name="Buck C.B."/>
        </authorList>
    </citation>
    <scope>NUCLEOTIDE SEQUENCE</scope>
    <source>
        <strain evidence="1">CtYA416</strain>
    </source>
</reference>
<accession>A0A8S5UTK0</accession>
<proteinExistence type="predicted"/>
<sequence>MAGNTELLTAAYSQGVKDAEAFIESKVRAGEDIPTPCWSDRAKSIEEEYYRKGYTTRYKEISGVTINAYTPLSRKNHTLDTSNGGRRRPNSLDRMIKDKGSDFLDKFGDRFYNEAKNLAERVLRDLANKNVNVPDYEEYFRADRFLDMLIMVAQANMNYHTFTAKAIRFFGVCAENNTAGATPAEYDQEKHRFHLYHAANAEIYTILFNALVEFKSMHLGGVFNPESIHKAESEIFHKKLNMTARDPYAQRRV</sequence>
<dbReference type="EMBL" id="BK016136">
    <property type="protein sequence ID" value="DAF97771.1"/>
    <property type="molecule type" value="Genomic_DNA"/>
</dbReference>